<protein>
    <submittedName>
        <fullName evidence="2">Alpha/beta hydrolase</fullName>
    </submittedName>
</protein>
<dbReference type="Gene3D" id="3.40.50.1820">
    <property type="entry name" value="alpha/beta hydrolase"/>
    <property type="match status" value="1"/>
</dbReference>
<dbReference type="Pfam" id="PF00561">
    <property type="entry name" value="Abhydrolase_1"/>
    <property type="match status" value="1"/>
</dbReference>
<dbReference type="RefSeq" id="WP_344880212.1">
    <property type="nucleotide sequence ID" value="NZ_BAABAL010000018.1"/>
</dbReference>
<organism evidence="2 3">
    <name type="scientific">Allokutzneria multivorans</name>
    <dbReference type="NCBI Taxonomy" id="1142134"/>
    <lineage>
        <taxon>Bacteria</taxon>
        <taxon>Bacillati</taxon>
        <taxon>Actinomycetota</taxon>
        <taxon>Actinomycetes</taxon>
        <taxon>Pseudonocardiales</taxon>
        <taxon>Pseudonocardiaceae</taxon>
        <taxon>Allokutzneria</taxon>
    </lineage>
</organism>
<keyword evidence="3" id="KW-1185">Reference proteome</keyword>
<dbReference type="InterPro" id="IPR029058">
    <property type="entry name" value="AB_hydrolase_fold"/>
</dbReference>
<accession>A0ABP7T8C6</accession>
<dbReference type="InterPro" id="IPR050266">
    <property type="entry name" value="AB_hydrolase_sf"/>
</dbReference>
<reference evidence="3" key="1">
    <citation type="journal article" date="2019" name="Int. J. Syst. Evol. Microbiol.">
        <title>The Global Catalogue of Microorganisms (GCM) 10K type strain sequencing project: providing services to taxonomists for standard genome sequencing and annotation.</title>
        <authorList>
            <consortium name="The Broad Institute Genomics Platform"/>
            <consortium name="The Broad Institute Genome Sequencing Center for Infectious Disease"/>
            <person name="Wu L."/>
            <person name="Ma J."/>
        </authorList>
    </citation>
    <scope>NUCLEOTIDE SEQUENCE [LARGE SCALE GENOMIC DNA]</scope>
    <source>
        <strain evidence="3">JCM 17342</strain>
    </source>
</reference>
<sequence>MTHTQGTSEWVPLPDGRRLHAMVLPGPSSGAGIAPTVVFEAGAAATRSSWAGVQPLVAEHARAIVYDRSGLGRSGPDPRGRTLSRMADDLGALLDHFGPGPFVLAGHSAGGPIVRLAASARPSRVAGLVLVDPTDEAADVLFGRGFRRAERFAVRTGAVLARLGLLRFAYRSLLRGIPEDVRQDLVREAFHSGVVRTQRLQARTFLDELATWRDHPPALGDIPLTVISGALSGGGMTSAMRSAAIAAHARRAASSPAGRHVIARRSGHYVPVTEPHVIAEEIIALLRG</sequence>
<proteinExistence type="predicted"/>
<dbReference type="GO" id="GO:0016787">
    <property type="term" value="F:hydrolase activity"/>
    <property type="evidence" value="ECO:0007669"/>
    <property type="project" value="UniProtKB-KW"/>
</dbReference>
<evidence type="ECO:0000313" key="2">
    <source>
        <dbReference type="EMBL" id="GAA4022562.1"/>
    </source>
</evidence>
<dbReference type="EMBL" id="BAABAL010000018">
    <property type="protein sequence ID" value="GAA4022562.1"/>
    <property type="molecule type" value="Genomic_DNA"/>
</dbReference>
<evidence type="ECO:0000259" key="1">
    <source>
        <dbReference type="Pfam" id="PF00561"/>
    </source>
</evidence>
<dbReference type="Proteomes" id="UP001501747">
    <property type="component" value="Unassembled WGS sequence"/>
</dbReference>
<comment type="caution">
    <text evidence="2">The sequence shown here is derived from an EMBL/GenBank/DDBJ whole genome shotgun (WGS) entry which is preliminary data.</text>
</comment>
<evidence type="ECO:0000313" key="3">
    <source>
        <dbReference type="Proteomes" id="UP001501747"/>
    </source>
</evidence>
<dbReference type="InterPro" id="IPR000073">
    <property type="entry name" value="AB_hydrolase_1"/>
</dbReference>
<dbReference type="SUPFAM" id="SSF53474">
    <property type="entry name" value="alpha/beta-Hydrolases"/>
    <property type="match status" value="1"/>
</dbReference>
<keyword evidence="2" id="KW-0378">Hydrolase</keyword>
<dbReference type="PANTHER" id="PTHR43798">
    <property type="entry name" value="MONOACYLGLYCEROL LIPASE"/>
    <property type="match status" value="1"/>
</dbReference>
<gene>
    <name evidence="2" type="ORF">GCM10022247_53510</name>
</gene>
<name>A0ABP7T8C6_9PSEU</name>
<feature type="domain" description="AB hydrolase-1" evidence="1">
    <location>
        <begin position="35"/>
        <end position="141"/>
    </location>
</feature>